<accession>A0AAE3A4K1</accession>
<keyword evidence="3" id="KW-1185">Reference proteome</keyword>
<sequence length="89" mass="9727">MKGFLEKYRNISVWLSLFILAMWFVGASDQENRMPCMLLAFLAGAGIFGSGAAREWTMDNRLGSLIYAVLTGFMWAAVVLAGLSMGGIL</sequence>
<comment type="caution">
    <text evidence="2">The sequence shown here is derived from an EMBL/GenBank/DDBJ whole genome shotgun (WGS) entry which is preliminary data.</text>
</comment>
<evidence type="ECO:0000313" key="3">
    <source>
        <dbReference type="Proteomes" id="UP001198220"/>
    </source>
</evidence>
<proteinExistence type="predicted"/>
<evidence type="ECO:0000313" key="2">
    <source>
        <dbReference type="EMBL" id="MCC2125896.1"/>
    </source>
</evidence>
<dbReference type="Proteomes" id="UP001198220">
    <property type="component" value="Unassembled WGS sequence"/>
</dbReference>
<feature type="transmembrane region" description="Helical" evidence="1">
    <location>
        <begin position="65"/>
        <end position="88"/>
    </location>
</feature>
<keyword evidence="1" id="KW-1133">Transmembrane helix</keyword>
<evidence type="ECO:0000256" key="1">
    <source>
        <dbReference type="SAM" id="Phobius"/>
    </source>
</evidence>
<protein>
    <submittedName>
        <fullName evidence="2">Uncharacterized protein</fullName>
    </submittedName>
</protein>
<dbReference type="AlphaFoldDB" id="A0AAE3A4K1"/>
<keyword evidence="1" id="KW-0472">Membrane</keyword>
<gene>
    <name evidence="2" type="ORF">LKD36_06865</name>
</gene>
<feature type="transmembrane region" description="Helical" evidence="1">
    <location>
        <begin position="37"/>
        <end position="53"/>
    </location>
</feature>
<dbReference type="RefSeq" id="WP_118770507.1">
    <property type="nucleotide sequence ID" value="NZ_JAJEPS010000005.1"/>
</dbReference>
<dbReference type="EMBL" id="JAJEPS010000005">
    <property type="protein sequence ID" value="MCC2125896.1"/>
    <property type="molecule type" value="Genomic_DNA"/>
</dbReference>
<name>A0AAE3A4K1_9FIRM</name>
<reference evidence="2 3" key="1">
    <citation type="submission" date="2021-10" db="EMBL/GenBank/DDBJ databases">
        <title>Anaerobic single-cell dispensing facilitates the cultivation of human gut bacteria.</title>
        <authorList>
            <person name="Afrizal A."/>
        </authorList>
    </citation>
    <scope>NUCLEOTIDE SEQUENCE [LARGE SCALE GENOMIC DNA]</scope>
    <source>
        <strain evidence="2 3">CLA-AA-H276</strain>
    </source>
</reference>
<organism evidence="2 3">
    <name type="scientific">Hominiventricola filiformis</name>
    <dbReference type="NCBI Taxonomy" id="2885352"/>
    <lineage>
        <taxon>Bacteria</taxon>
        <taxon>Bacillati</taxon>
        <taxon>Bacillota</taxon>
        <taxon>Clostridia</taxon>
        <taxon>Lachnospirales</taxon>
        <taxon>Lachnospiraceae</taxon>
        <taxon>Hominiventricola</taxon>
    </lineage>
</organism>
<keyword evidence="1" id="KW-0812">Transmembrane</keyword>